<evidence type="ECO:0000256" key="2">
    <source>
        <dbReference type="ARBA" id="ARBA00022692"/>
    </source>
</evidence>
<evidence type="ECO:0000256" key="1">
    <source>
        <dbReference type="ARBA" id="ARBA00022475"/>
    </source>
</evidence>
<comment type="caution">
    <text evidence="8">The sequence shown here is derived from an EMBL/GenBank/DDBJ whole genome shotgun (WGS) entry which is preliminary data.</text>
</comment>
<dbReference type="InterPro" id="IPR003770">
    <property type="entry name" value="MLTG-like"/>
</dbReference>
<evidence type="ECO:0000256" key="7">
    <source>
        <dbReference type="HAMAP-Rule" id="MF_02065"/>
    </source>
</evidence>
<comment type="similarity">
    <text evidence="7">Belongs to the transglycosylase MltG family.</text>
</comment>
<evidence type="ECO:0000256" key="4">
    <source>
        <dbReference type="ARBA" id="ARBA00023136"/>
    </source>
</evidence>
<evidence type="ECO:0000256" key="6">
    <source>
        <dbReference type="ARBA" id="ARBA00023316"/>
    </source>
</evidence>
<dbReference type="PANTHER" id="PTHR30518">
    <property type="entry name" value="ENDOLYTIC MUREIN TRANSGLYCOSYLASE"/>
    <property type="match status" value="1"/>
</dbReference>
<accession>A0A432X9F2</accession>
<dbReference type="RefSeq" id="WP_126756453.1">
    <property type="nucleotide sequence ID" value="NZ_PIPQ01000001.1"/>
</dbReference>
<sequence length="340" mass="39099">MLKFIRWFVAVSLLLTVMLAAAGYYGLSHWYKETQLQLSDTSSERLLEVRPGTHARRLTSQLATEGFIASPELAYWAVRLFQGGEHIQAGVYQVRQGETLAQFWQKIAEGQQHYFSITFAEGLNFKEWRQRIAEHPWLRKEWAHLSATEVMAQLAPEAGYTLPEGLLFPDTYQFHAYTSDRQLYQQAYARMQEVLMELWPTRSAQVPLETPYQALILASLVEKETGAAHERGLVASVFVNRLNKGMRLQSDPTIVYGLGERYRGVIYRSDIQETTPYNTYRINGLPPTPIAMPGREAIAATLQPDVSDYFYFVSRNDGTHVFSKTLREHNRAVQHYQRNK</sequence>
<dbReference type="Gene3D" id="3.30.1490.480">
    <property type="entry name" value="Endolytic murein transglycosylase"/>
    <property type="match status" value="1"/>
</dbReference>
<keyword evidence="3 7" id="KW-1133">Transmembrane helix</keyword>
<dbReference type="Pfam" id="PF02618">
    <property type="entry name" value="YceG"/>
    <property type="match status" value="1"/>
</dbReference>
<keyword evidence="7" id="KW-0997">Cell inner membrane</keyword>
<evidence type="ECO:0000256" key="3">
    <source>
        <dbReference type="ARBA" id="ARBA00022989"/>
    </source>
</evidence>
<comment type="function">
    <text evidence="7">Functions as a peptidoglycan terminase that cleaves nascent peptidoglycan strands endolytically to terminate their elongation.</text>
</comment>
<keyword evidence="4 7" id="KW-0472">Membrane</keyword>
<keyword evidence="5 7" id="KW-0456">Lyase</keyword>
<gene>
    <name evidence="7" type="primary">mltG</name>
    <name evidence="8" type="ORF">CWE15_02450</name>
</gene>
<name>A0A432X9F2_9GAMM</name>
<evidence type="ECO:0000313" key="9">
    <source>
        <dbReference type="Proteomes" id="UP000286976"/>
    </source>
</evidence>
<protein>
    <recommendedName>
        <fullName evidence="7">Endolytic murein transglycosylase</fullName>
        <ecNumber evidence="7">4.2.2.29</ecNumber>
    </recommendedName>
    <alternativeName>
        <fullName evidence="7">Peptidoglycan lytic transglycosylase</fullName>
    </alternativeName>
    <alternativeName>
        <fullName evidence="7">Peptidoglycan polymerization terminase</fullName>
    </alternativeName>
</protein>
<keyword evidence="2 7" id="KW-0812">Transmembrane</keyword>
<dbReference type="PANTHER" id="PTHR30518:SF2">
    <property type="entry name" value="ENDOLYTIC MUREIN TRANSGLYCOSYLASE"/>
    <property type="match status" value="1"/>
</dbReference>
<dbReference type="NCBIfam" id="TIGR00247">
    <property type="entry name" value="endolytic transglycosylase MltG"/>
    <property type="match status" value="1"/>
</dbReference>
<dbReference type="EC" id="4.2.2.29" evidence="7"/>
<dbReference type="GO" id="GO:0071555">
    <property type="term" value="P:cell wall organization"/>
    <property type="evidence" value="ECO:0007669"/>
    <property type="project" value="UniProtKB-KW"/>
</dbReference>
<keyword evidence="6 7" id="KW-0961">Cell wall biogenesis/degradation</keyword>
<keyword evidence="1 7" id="KW-1003">Cell membrane</keyword>
<dbReference type="EMBL" id="PIPQ01000001">
    <property type="protein sequence ID" value="RUO44055.1"/>
    <property type="molecule type" value="Genomic_DNA"/>
</dbReference>
<dbReference type="GO" id="GO:0008932">
    <property type="term" value="F:lytic endotransglycosylase activity"/>
    <property type="evidence" value="ECO:0007669"/>
    <property type="project" value="UniProtKB-UniRule"/>
</dbReference>
<dbReference type="Proteomes" id="UP000286976">
    <property type="component" value="Unassembled WGS sequence"/>
</dbReference>
<dbReference type="GO" id="GO:0005886">
    <property type="term" value="C:plasma membrane"/>
    <property type="evidence" value="ECO:0007669"/>
    <property type="project" value="UniProtKB-UniRule"/>
</dbReference>
<dbReference type="GO" id="GO:0009252">
    <property type="term" value="P:peptidoglycan biosynthetic process"/>
    <property type="evidence" value="ECO:0007669"/>
    <property type="project" value="UniProtKB-UniRule"/>
</dbReference>
<organism evidence="8 9">
    <name type="scientific">Aliidiomarina taiwanensis</name>
    <dbReference type="NCBI Taxonomy" id="946228"/>
    <lineage>
        <taxon>Bacteria</taxon>
        <taxon>Pseudomonadati</taxon>
        <taxon>Pseudomonadota</taxon>
        <taxon>Gammaproteobacteria</taxon>
        <taxon>Alteromonadales</taxon>
        <taxon>Idiomarinaceae</taxon>
        <taxon>Aliidiomarina</taxon>
    </lineage>
</organism>
<reference evidence="8 9" key="1">
    <citation type="journal article" date="2011" name="Front. Microbiol.">
        <title>Genomic signatures of strain selection and enhancement in Bacillus atrophaeus var. globigii, a historical biowarfare simulant.</title>
        <authorList>
            <person name="Gibbons H.S."/>
            <person name="Broomall S.M."/>
            <person name="McNew L.A."/>
            <person name="Daligault H."/>
            <person name="Chapman C."/>
            <person name="Bruce D."/>
            <person name="Karavis M."/>
            <person name="Krepps M."/>
            <person name="McGregor P.A."/>
            <person name="Hong C."/>
            <person name="Park K.H."/>
            <person name="Akmal A."/>
            <person name="Feldman A."/>
            <person name="Lin J.S."/>
            <person name="Chang W.E."/>
            <person name="Higgs B.W."/>
            <person name="Demirev P."/>
            <person name="Lindquist J."/>
            <person name="Liem A."/>
            <person name="Fochler E."/>
            <person name="Read T.D."/>
            <person name="Tapia R."/>
            <person name="Johnson S."/>
            <person name="Bishop-Lilly K.A."/>
            <person name="Detter C."/>
            <person name="Han C."/>
            <person name="Sozhamannan S."/>
            <person name="Rosenzweig C.N."/>
            <person name="Skowronski E.W."/>
        </authorList>
    </citation>
    <scope>NUCLEOTIDE SEQUENCE [LARGE SCALE GENOMIC DNA]</scope>
    <source>
        <strain evidence="8 9">AIT1</strain>
    </source>
</reference>
<dbReference type="HAMAP" id="MF_02065">
    <property type="entry name" value="MltG"/>
    <property type="match status" value="1"/>
</dbReference>
<evidence type="ECO:0000313" key="8">
    <source>
        <dbReference type="EMBL" id="RUO44055.1"/>
    </source>
</evidence>
<proteinExistence type="inferred from homology"/>
<dbReference type="Gene3D" id="3.30.160.60">
    <property type="entry name" value="Classic Zinc Finger"/>
    <property type="match status" value="1"/>
</dbReference>
<comment type="catalytic activity">
    <reaction evidence="7">
        <text>a peptidoglycan chain = a peptidoglycan chain with N-acetyl-1,6-anhydromuramyl-[peptide] at the reducing end + a peptidoglycan chain with N-acetylglucosamine at the non-reducing end.</text>
        <dbReference type="EC" id="4.2.2.29"/>
    </reaction>
</comment>
<dbReference type="AlphaFoldDB" id="A0A432X9F2"/>
<dbReference type="OrthoDB" id="9814591at2"/>
<feature type="site" description="Important for catalytic activity" evidence="7">
    <location>
        <position position="224"/>
    </location>
</feature>
<evidence type="ECO:0000256" key="5">
    <source>
        <dbReference type="ARBA" id="ARBA00023239"/>
    </source>
</evidence>
<keyword evidence="9" id="KW-1185">Reference proteome</keyword>
<dbReference type="CDD" id="cd08010">
    <property type="entry name" value="MltG_like"/>
    <property type="match status" value="1"/>
</dbReference>